<dbReference type="KEGG" id="acy:Anacy_0087"/>
<dbReference type="EMBL" id="CP003659">
    <property type="protein sequence ID" value="AFZ55698.1"/>
    <property type="molecule type" value="Genomic_DNA"/>
</dbReference>
<reference evidence="3" key="1">
    <citation type="journal article" date="2013" name="Proc. Natl. Acad. Sci. U.S.A.">
        <title>Improving the coverage of the cyanobacterial phylum using diversity-driven genome sequencing.</title>
        <authorList>
            <person name="Shih P.M."/>
            <person name="Wu D."/>
            <person name="Latifi A."/>
            <person name="Axen S.D."/>
            <person name="Fewer D.P."/>
            <person name="Talla E."/>
            <person name="Calteau A."/>
            <person name="Cai F."/>
            <person name="Tandeau de Marsac N."/>
            <person name="Rippka R."/>
            <person name="Herdman M."/>
            <person name="Sivonen K."/>
            <person name="Coursin T."/>
            <person name="Laurent T."/>
            <person name="Goodwin L."/>
            <person name="Nolan M."/>
            <person name="Davenport K.W."/>
            <person name="Han C.S."/>
            <person name="Rubin E.M."/>
            <person name="Eisen J.A."/>
            <person name="Woyke T."/>
            <person name="Gugger M."/>
            <person name="Kerfeld C.A."/>
        </authorList>
    </citation>
    <scope>NUCLEOTIDE SEQUENCE [LARGE SCALE GENOMIC DNA]</scope>
    <source>
        <strain evidence="3">ATCC 27899 / PCC 7122</strain>
    </source>
</reference>
<feature type="compositionally biased region" description="Polar residues" evidence="1">
    <location>
        <begin position="1"/>
        <end position="12"/>
    </location>
</feature>
<keyword evidence="3" id="KW-1185">Reference proteome</keyword>
<sequence length="52" mass="5648">MNNWLSTSSPYQSLTPSNNNNLLLPPLPASPVAPITVMPQANPPIIFLPKYS</sequence>
<dbReference type="Proteomes" id="UP000010474">
    <property type="component" value="Chromosome"/>
</dbReference>
<dbReference type="STRING" id="272123.Anacy_0087"/>
<evidence type="ECO:0000313" key="2">
    <source>
        <dbReference type="EMBL" id="AFZ55698.1"/>
    </source>
</evidence>
<protein>
    <submittedName>
        <fullName evidence="2">Uncharacterized protein</fullName>
    </submittedName>
</protein>
<dbReference type="AlphaFoldDB" id="K9Z945"/>
<dbReference type="HOGENOM" id="CLU_2986386_0_0_3"/>
<proteinExistence type="predicted"/>
<evidence type="ECO:0000313" key="3">
    <source>
        <dbReference type="Proteomes" id="UP000010474"/>
    </source>
</evidence>
<gene>
    <name evidence="2" type="ordered locus">Anacy_0087</name>
</gene>
<name>K9Z945_ANACC</name>
<accession>K9Z945</accession>
<dbReference type="PATRIC" id="fig|272123.3.peg.92"/>
<feature type="region of interest" description="Disordered" evidence="1">
    <location>
        <begin position="1"/>
        <end position="20"/>
    </location>
</feature>
<evidence type="ECO:0000256" key="1">
    <source>
        <dbReference type="SAM" id="MobiDB-lite"/>
    </source>
</evidence>
<organism evidence="2 3">
    <name type="scientific">Anabaena cylindrica (strain ATCC 27899 / PCC 7122)</name>
    <dbReference type="NCBI Taxonomy" id="272123"/>
    <lineage>
        <taxon>Bacteria</taxon>
        <taxon>Bacillati</taxon>
        <taxon>Cyanobacteriota</taxon>
        <taxon>Cyanophyceae</taxon>
        <taxon>Nostocales</taxon>
        <taxon>Nostocaceae</taxon>
        <taxon>Anabaena</taxon>
    </lineage>
</organism>